<keyword evidence="4 11" id="KW-0732">Signal</keyword>
<dbReference type="FunFam" id="1.20.58.1040:FF:000001">
    <property type="entry name" value="Glucan endo-1,3-beta-glucosidase 4"/>
    <property type="match status" value="1"/>
</dbReference>
<dbReference type="PANTHER" id="PTHR31044">
    <property type="entry name" value="BETA-1,3 GLUCANASE"/>
    <property type="match status" value="1"/>
</dbReference>
<evidence type="ECO:0000259" key="12">
    <source>
        <dbReference type="SMART" id="SM00768"/>
    </source>
</evidence>
<evidence type="ECO:0000313" key="13">
    <source>
        <dbReference type="EMBL" id="CAI9111860.1"/>
    </source>
</evidence>
<keyword evidence="7" id="KW-0325">Glycoprotein</keyword>
<dbReference type="EMBL" id="OX459124">
    <property type="protein sequence ID" value="CAI9111860.1"/>
    <property type="molecule type" value="Genomic_DNA"/>
</dbReference>
<organism evidence="13 14">
    <name type="scientific">Oldenlandia corymbosa var. corymbosa</name>
    <dbReference type="NCBI Taxonomy" id="529605"/>
    <lineage>
        <taxon>Eukaryota</taxon>
        <taxon>Viridiplantae</taxon>
        <taxon>Streptophyta</taxon>
        <taxon>Embryophyta</taxon>
        <taxon>Tracheophyta</taxon>
        <taxon>Spermatophyta</taxon>
        <taxon>Magnoliopsida</taxon>
        <taxon>eudicotyledons</taxon>
        <taxon>Gunneridae</taxon>
        <taxon>Pentapetalae</taxon>
        <taxon>asterids</taxon>
        <taxon>lamiids</taxon>
        <taxon>Gentianales</taxon>
        <taxon>Rubiaceae</taxon>
        <taxon>Rubioideae</taxon>
        <taxon>Spermacoceae</taxon>
        <taxon>Hedyotis-Oldenlandia complex</taxon>
        <taxon>Oldenlandia</taxon>
    </lineage>
</organism>
<keyword evidence="10" id="KW-0812">Transmembrane</keyword>
<proteinExistence type="predicted"/>
<evidence type="ECO:0000313" key="14">
    <source>
        <dbReference type="Proteomes" id="UP001161247"/>
    </source>
</evidence>
<feature type="chain" id="PRO_5043976324" evidence="11">
    <location>
        <begin position="23"/>
        <end position="203"/>
    </location>
</feature>
<feature type="domain" description="X8" evidence="12">
    <location>
        <begin position="24"/>
        <end position="107"/>
    </location>
</feature>
<dbReference type="SMART" id="SM00768">
    <property type="entry name" value="X8"/>
    <property type="match status" value="1"/>
</dbReference>
<evidence type="ECO:0000256" key="9">
    <source>
        <dbReference type="SAM" id="MobiDB-lite"/>
    </source>
</evidence>
<keyword evidence="10" id="KW-1133">Transmembrane helix</keyword>
<dbReference type="Gene3D" id="1.20.58.1040">
    <property type="match status" value="1"/>
</dbReference>
<evidence type="ECO:0000256" key="2">
    <source>
        <dbReference type="ARBA" id="ARBA00022475"/>
    </source>
</evidence>
<keyword evidence="14" id="KW-1185">Reference proteome</keyword>
<dbReference type="GO" id="GO:0098552">
    <property type="term" value="C:side of membrane"/>
    <property type="evidence" value="ECO:0007669"/>
    <property type="project" value="UniProtKB-KW"/>
</dbReference>
<keyword evidence="5 10" id="KW-0472">Membrane</keyword>
<dbReference type="InterPro" id="IPR012946">
    <property type="entry name" value="X8"/>
</dbReference>
<keyword evidence="6" id="KW-1015">Disulfide bond</keyword>
<evidence type="ECO:0000256" key="3">
    <source>
        <dbReference type="ARBA" id="ARBA00022622"/>
    </source>
</evidence>
<reference evidence="13" key="1">
    <citation type="submission" date="2023-03" db="EMBL/GenBank/DDBJ databases">
        <authorList>
            <person name="Julca I."/>
        </authorList>
    </citation>
    <scope>NUCLEOTIDE SEQUENCE</scope>
</reference>
<keyword evidence="3" id="KW-0336">GPI-anchor</keyword>
<gene>
    <name evidence="13" type="ORF">OLC1_LOCUS19150</name>
</gene>
<feature type="signal peptide" evidence="11">
    <location>
        <begin position="1"/>
        <end position="22"/>
    </location>
</feature>
<keyword evidence="8" id="KW-0449">Lipoprotein</keyword>
<dbReference type="AlphaFoldDB" id="A0AAV1DVK0"/>
<evidence type="ECO:0000256" key="4">
    <source>
        <dbReference type="ARBA" id="ARBA00022729"/>
    </source>
</evidence>
<evidence type="ECO:0000256" key="6">
    <source>
        <dbReference type="ARBA" id="ARBA00023157"/>
    </source>
</evidence>
<dbReference type="InterPro" id="IPR044788">
    <property type="entry name" value="X8_dom_prot"/>
</dbReference>
<dbReference type="Proteomes" id="UP001161247">
    <property type="component" value="Chromosome 7"/>
</dbReference>
<protein>
    <submittedName>
        <fullName evidence="13">OLC1v1012189C1</fullName>
    </submittedName>
</protein>
<evidence type="ECO:0000256" key="1">
    <source>
        <dbReference type="ARBA" id="ARBA00004609"/>
    </source>
</evidence>
<dbReference type="PANTHER" id="PTHR31044:SF25">
    <property type="entry name" value="PLASMODESMATA CALLOSE-BINDING PROTEIN 3"/>
    <property type="match status" value="1"/>
</dbReference>
<evidence type="ECO:0000256" key="10">
    <source>
        <dbReference type="SAM" id="Phobius"/>
    </source>
</evidence>
<feature type="region of interest" description="Disordered" evidence="9">
    <location>
        <begin position="116"/>
        <end position="136"/>
    </location>
</feature>
<evidence type="ECO:0000256" key="5">
    <source>
        <dbReference type="ARBA" id="ARBA00023136"/>
    </source>
</evidence>
<name>A0AAV1DVK0_OLDCO</name>
<dbReference type="Pfam" id="PF07983">
    <property type="entry name" value="X8"/>
    <property type="match status" value="1"/>
</dbReference>
<evidence type="ECO:0000256" key="8">
    <source>
        <dbReference type="ARBA" id="ARBA00023288"/>
    </source>
</evidence>
<dbReference type="GO" id="GO:0009506">
    <property type="term" value="C:plasmodesma"/>
    <property type="evidence" value="ECO:0007669"/>
    <property type="project" value="UniProtKB-ARBA"/>
</dbReference>
<feature type="transmembrane region" description="Helical" evidence="10">
    <location>
        <begin position="182"/>
        <end position="202"/>
    </location>
</feature>
<accession>A0AAV1DVK0</accession>
<sequence>MASSHLMVVMLLIVAMAGHSSGASWCMCKDLPDAVLQKTLDFACGAGADCNPTHQSGPCFNPNTVRAHCNYAVNSYFQHKGQAQGSCDFTGTASVVNNDPSSAGCVYPASASATTTNNPTTGTTTVNGPTTTGTNPMITTPTGSGGIGGGINNGLGPPGNGMSTDSMGNDGGFSFLMKDNNMSPTTLLLCSFTTFIALLSWWA</sequence>
<evidence type="ECO:0000256" key="7">
    <source>
        <dbReference type="ARBA" id="ARBA00023180"/>
    </source>
</evidence>
<comment type="subcellular location">
    <subcellularLocation>
        <location evidence="1">Cell membrane</location>
        <topology evidence="1">Lipid-anchor</topology>
        <topology evidence="1">GPI-anchor</topology>
    </subcellularLocation>
</comment>
<keyword evidence="2" id="KW-1003">Cell membrane</keyword>
<evidence type="ECO:0000256" key="11">
    <source>
        <dbReference type="SAM" id="SignalP"/>
    </source>
</evidence>
<dbReference type="GO" id="GO:0005886">
    <property type="term" value="C:plasma membrane"/>
    <property type="evidence" value="ECO:0007669"/>
    <property type="project" value="UniProtKB-SubCell"/>
</dbReference>